<evidence type="ECO:0000313" key="2">
    <source>
        <dbReference type="Proteomes" id="UP000299102"/>
    </source>
</evidence>
<dbReference type="Proteomes" id="UP000299102">
    <property type="component" value="Unassembled WGS sequence"/>
</dbReference>
<dbReference type="AlphaFoldDB" id="A0A4C1SYE3"/>
<organism evidence="1 2">
    <name type="scientific">Eumeta variegata</name>
    <name type="common">Bagworm moth</name>
    <name type="synonym">Eumeta japonica</name>
    <dbReference type="NCBI Taxonomy" id="151549"/>
    <lineage>
        <taxon>Eukaryota</taxon>
        <taxon>Metazoa</taxon>
        <taxon>Ecdysozoa</taxon>
        <taxon>Arthropoda</taxon>
        <taxon>Hexapoda</taxon>
        <taxon>Insecta</taxon>
        <taxon>Pterygota</taxon>
        <taxon>Neoptera</taxon>
        <taxon>Endopterygota</taxon>
        <taxon>Lepidoptera</taxon>
        <taxon>Glossata</taxon>
        <taxon>Ditrysia</taxon>
        <taxon>Tineoidea</taxon>
        <taxon>Psychidae</taxon>
        <taxon>Oiketicinae</taxon>
        <taxon>Eumeta</taxon>
    </lineage>
</organism>
<sequence>MLVDSDFPLDPGPVFNLELDRGPRTCAPRTRKDLIAYKSVKLIGIELARKKREGFVEESAASQAGQSMRAK</sequence>
<proteinExistence type="predicted"/>
<name>A0A4C1SYE3_EUMVA</name>
<keyword evidence="2" id="KW-1185">Reference proteome</keyword>
<protein>
    <submittedName>
        <fullName evidence="1">Uncharacterized protein</fullName>
    </submittedName>
</protein>
<accession>A0A4C1SYE3</accession>
<reference evidence="1 2" key="1">
    <citation type="journal article" date="2019" name="Commun. Biol.">
        <title>The bagworm genome reveals a unique fibroin gene that provides high tensile strength.</title>
        <authorList>
            <person name="Kono N."/>
            <person name="Nakamura H."/>
            <person name="Ohtoshi R."/>
            <person name="Tomita M."/>
            <person name="Numata K."/>
            <person name="Arakawa K."/>
        </authorList>
    </citation>
    <scope>NUCLEOTIDE SEQUENCE [LARGE SCALE GENOMIC DNA]</scope>
</reference>
<gene>
    <name evidence="1" type="ORF">EVAR_3619_1</name>
</gene>
<evidence type="ECO:0000313" key="1">
    <source>
        <dbReference type="EMBL" id="GBP06287.1"/>
    </source>
</evidence>
<dbReference type="EMBL" id="BGZK01000021">
    <property type="protein sequence ID" value="GBP06287.1"/>
    <property type="molecule type" value="Genomic_DNA"/>
</dbReference>
<comment type="caution">
    <text evidence="1">The sequence shown here is derived from an EMBL/GenBank/DDBJ whole genome shotgun (WGS) entry which is preliminary data.</text>
</comment>